<name>A0A8X8WZ69_SALSN</name>
<accession>A0A8X8WZ69</accession>
<evidence type="ECO:0008006" key="4">
    <source>
        <dbReference type="Google" id="ProtNLM"/>
    </source>
</evidence>
<dbReference type="Proteomes" id="UP000298416">
    <property type="component" value="Unassembled WGS sequence"/>
</dbReference>
<dbReference type="PANTHER" id="PTHR34207:SF2">
    <property type="entry name" value="PROTEIN BIC1"/>
    <property type="match status" value="1"/>
</dbReference>
<comment type="caution">
    <text evidence="2">The sequence shown here is derived from an EMBL/GenBank/DDBJ whole genome shotgun (WGS) entry which is preliminary data.</text>
</comment>
<dbReference type="GO" id="GO:0009785">
    <property type="term" value="P:blue light signaling pathway"/>
    <property type="evidence" value="ECO:0007669"/>
    <property type="project" value="InterPro"/>
</dbReference>
<evidence type="ECO:0000256" key="1">
    <source>
        <dbReference type="SAM" id="MobiDB-lite"/>
    </source>
</evidence>
<dbReference type="PANTHER" id="PTHR34207">
    <property type="entry name" value="PROTEIN BIC1"/>
    <property type="match status" value="1"/>
</dbReference>
<dbReference type="AlphaFoldDB" id="A0A8X8WZ69"/>
<gene>
    <name evidence="2" type="ORF">SASPL_136054</name>
</gene>
<proteinExistence type="predicted"/>
<evidence type="ECO:0000313" key="3">
    <source>
        <dbReference type="Proteomes" id="UP000298416"/>
    </source>
</evidence>
<evidence type="ECO:0000313" key="2">
    <source>
        <dbReference type="EMBL" id="KAG6403821.1"/>
    </source>
</evidence>
<keyword evidence="3" id="KW-1185">Reference proteome</keyword>
<reference evidence="2" key="1">
    <citation type="submission" date="2018-01" db="EMBL/GenBank/DDBJ databases">
        <authorList>
            <person name="Mao J.F."/>
        </authorList>
    </citation>
    <scope>NUCLEOTIDE SEQUENCE</scope>
    <source>
        <strain evidence="2">Huo1</strain>
        <tissue evidence="2">Leaf</tissue>
    </source>
</reference>
<reference evidence="2" key="2">
    <citation type="submission" date="2020-08" db="EMBL/GenBank/DDBJ databases">
        <title>Plant Genome Project.</title>
        <authorList>
            <person name="Zhang R.-G."/>
        </authorList>
    </citation>
    <scope>NUCLEOTIDE SEQUENCE</scope>
    <source>
        <strain evidence="2">Huo1</strain>
        <tissue evidence="2">Leaf</tissue>
    </source>
</reference>
<dbReference type="CDD" id="cd22645">
    <property type="entry name" value="BIC1_CID"/>
    <property type="match status" value="1"/>
</dbReference>
<organism evidence="2">
    <name type="scientific">Salvia splendens</name>
    <name type="common">Scarlet sage</name>
    <dbReference type="NCBI Taxonomy" id="180675"/>
    <lineage>
        <taxon>Eukaryota</taxon>
        <taxon>Viridiplantae</taxon>
        <taxon>Streptophyta</taxon>
        <taxon>Embryophyta</taxon>
        <taxon>Tracheophyta</taxon>
        <taxon>Spermatophyta</taxon>
        <taxon>Magnoliopsida</taxon>
        <taxon>eudicotyledons</taxon>
        <taxon>Gunneridae</taxon>
        <taxon>Pentapetalae</taxon>
        <taxon>asterids</taxon>
        <taxon>lamiids</taxon>
        <taxon>Lamiales</taxon>
        <taxon>Lamiaceae</taxon>
        <taxon>Nepetoideae</taxon>
        <taxon>Mentheae</taxon>
        <taxon>Salviinae</taxon>
        <taxon>Salvia</taxon>
        <taxon>Salvia subgen. Calosphace</taxon>
        <taxon>core Calosphace</taxon>
    </lineage>
</organism>
<protein>
    <recommendedName>
        <fullName evidence="4">Protein BIC1</fullName>
    </recommendedName>
</protein>
<dbReference type="InterPro" id="IPR040374">
    <property type="entry name" value="BIC"/>
</dbReference>
<feature type="compositionally biased region" description="Basic and acidic residues" evidence="1">
    <location>
        <begin position="15"/>
        <end position="26"/>
    </location>
</feature>
<dbReference type="EMBL" id="PNBA02000013">
    <property type="protein sequence ID" value="KAG6403821.1"/>
    <property type="molecule type" value="Genomic_DNA"/>
</dbReference>
<sequence>MEEKQIASKQGGESKLGHEKRRDRPSIAEAEVEAAESGRERLKRHRREVAGRVWIPDMWGQEDFLKDWIDSTVFDAAVRSGGITSARAALMDEGRRAAARIQNSLRHLYQDENMKPQDLGEGVLLGVHEKWSDSDLKRSKFAMHD</sequence>
<feature type="region of interest" description="Disordered" evidence="1">
    <location>
        <begin position="1"/>
        <end position="42"/>
    </location>
</feature>